<gene>
    <name evidence="2" type="ORF">ACFFK0_13065</name>
</gene>
<protein>
    <submittedName>
        <fullName evidence="2">Uncharacterized protein</fullName>
    </submittedName>
</protein>
<reference evidence="2 3" key="1">
    <citation type="submission" date="2024-09" db="EMBL/GenBank/DDBJ databases">
        <authorList>
            <person name="Sun Q."/>
            <person name="Mori K."/>
        </authorList>
    </citation>
    <scope>NUCLEOTIDE SEQUENCE [LARGE SCALE GENOMIC DNA]</scope>
    <source>
        <strain evidence="2 3">CCM 7759</strain>
    </source>
</reference>
<keyword evidence="3" id="KW-1185">Reference proteome</keyword>
<comment type="caution">
    <text evidence="2">The sequence shown here is derived from an EMBL/GenBank/DDBJ whole genome shotgun (WGS) entry which is preliminary data.</text>
</comment>
<keyword evidence="1" id="KW-0812">Transmembrane</keyword>
<name>A0ABV6DL46_9BACL</name>
<organism evidence="2 3">
    <name type="scientific">Paenibacillus chartarius</name>
    <dbReference type="NCBI Taxonomy" id="747481"/>
    <lineage>
        <taxon>Bacteria</taxon>
        <taxon>Bacillati</taxon>
        <taxon>Bacillota</taxon>
        <taxon>Bacilli</taxon>
        <taxon>Bacillales</taxon>
        <taxon>Paenibacillaceae</taxon>
        <taxon>Paenibacillus</taxon>
    </lineage>
</organism>
<dbReference type="RefSeq" id="WP_377470669.1">
    <property type="nucleotide sequence ID" value="NZ_JBHLWN010000049.1"/>
</dbReference>
<feature type="transmembrane region" description="Helical" evidence="1">
    <location>
        <begin position="7"/>
        <end position="28"/>
    </location>
</feature>
<keyword evidence="1" id="KW-1133">Transmembrane helix</keyword>
<accession>A0ABV6DL46</accession>
<sequence>MKIKKAFIIAVGIVVMSWFLLLVAYYVVPSVSGEMTASHFLDDLANKRFAAAAKRIDTANAEEWTKLMEELDTKGVALAGYSGLRVNIDDSALDGQATVDIQAGEAVQLENNALITASLAFHVIRRIDFMAYSRMSCVGSLYAYVR</sequence>
<proteinExistence type="predicted"/>
<dbReference type="Proteomes" id="UP001589776">
    <property type="component" value="Unassembled WGS sequence"/>
</dbReference>
<keyword evidence="1" id="KW-0472">Membrane</keyword>
<evidence type="ECO:0000313" key="3">
    <source>
        <dbReference type="Proteomes" id="UP001589776"/>
    </source>
</evidence>
<dbReference type="EMBL" id="JBHLWN010000049">
    <property type="protein sequence ID" value="MFC0213373.1"/>
    <property type="molecule type" value="Genomic_DNA"/>
</dbReference>
<evidence type="ECO:0000313" key="2">
    <source>
        <dbReference type="EMBL" id="MFC0213373.1"/>
    </source>
</evidence>
<evidence type="ECO:0000256" key="1">
    <source>
        <dbReference type="SAM" id="Phobius"/>
    </source>
</evidence>